<evidence type="ECO:0000256" key="2">
    <source>
        <dbReference type="ARBA" id="ARBA00022670"/>
    </source>
</evidence>
<keyword evidence="10" id="KW-0732">Signal</keyword>
<dbReference type="PROSITE" id="PS51892">
    <property type="entry name" value="SUBTILASE"/>
    <property type="match status" value="1"/>
</dbReference>
<evidence type="ECO:0000256" key="6">
    <source>
        <dbReference type="PROSITE-ProRule" id="PRU01240"/>
    </source>
</evidence>
<dbReference type="InterPro" id="IPR034204">
    <property type="entry name" value="PfSUB1-like_cat_dom"/>
</dbReference>
<evidence type="ECO:0000256" key="1">
    <source>
        <dbReference type="ARBA" id="ARBA00011073"/>
    </source>
</evidence>
<feature type="compositionally biased region" description="Low complexity" evidence="8">
    <location>
        <begin position="463"/>
        <end position="474"/>
    </location>
</feature>
<dbReference type="InterPro" id="IPR050131">
    <property type="entry name" value="Peptidase_S8_subtilisin-like"/>
</dbReference>
<dbReference type="Gene3D" id="3.40.50.200">
    <property type="entry name" value="Peptidase S8/S53 domain"/>
    <property type="match status" value="1"/>
</dbReference>
<keyword evidence="2 6" id="KW-0645">Protease</keyword>
<keyword evidence="9" id="KW-0472">Membrane</keyword>
<feature type="active site" description="Charge relay system" evidence="5 6">
    <location>
        <position position="211"/>
    </location>
</feature>
<evidence type="ECO:0000256" key="5">
    <source>
        <dbReference type="PIRSR" id="PIRSR615500-1"/>
    </source>
</evidence>
<dbReference type="CDD" id="cd07473">
    <property type="entry name" value="Peptidases_S8_Subtilisin_like"/>
    <property type="match status" value="1"/>
</dbReference>
<feature type="chain" id="PRO_5003167919" evidence="10">
    <location>
        <begin position="22"/>
        <end position="504"/>
    </location>
</feature>
<evidence type="ECO:0000313" key="12">
    <source>
        <dbReference type="EMBL" id="EFQ22667.1"/>
    </source>
</evidence>
<keyword evidence="3 6" id="KW-0378">Hydrolase</keyword>
<reference evidence="12 13" key="1">
    <citation type="journal article" date="2010" name="Stand. Genomic Sci.">
        <title>Non-contiguous finished genome sequence of Aminomonas paucivorans type strain (GLU-3).</title>
        <authorList>
            <person name="Pitluck S."/>
            <person name="Yasawong M."/>
            <person name="Held B."/>
            <person name="Lapidus A."/>
            <person name="Nolan M."/>
            <person name="Copeland A."/>
            <person name="Lucas S."/>
            <person name="Del Rio T.G."/>
            <person name="Tice H."/>
            <person name="Cheng J.F."/>
            <person name="Chertkov O."/>
            <person name="Goodwin L."/>
            <person name="Tapia R."/>
            <person name="Han C."/>
            <person name="Liolios K."/>
            <person name="Ivanova N."/>
            <person name="Mavromatis K."/>
            <person name="Ovchinnikova G."/>
            <person name="Pati A."/>
            <person name="Chen A."/>
            <person name="Palaniappan K."/>
            <person name="Land M."/>
            <person name="Hauser L."/>
            <person name="Chang Y.J."/>
            <person name="Jeffries C.D."/>
            <person name="Pukall R."/>
            <person name="Spring S."/>
            <person name="Rohde M."/>
            <person name="Sikorski J."/>
            <person name="Goker M."/>
            <person name="Woyke T."/>
            <person name="Bristow J."/>
            <person name="Eisen J.A."/>
            <person name="Markowitz V."/>
            <person name="Hugenholtz P."/>
            <person name="Kyrpides N.C."/>
            <person name="Klenk H.P."/>
        </authorList>
    </citation>
    <scope>NUCLEOTIDE SEQUENCE [LARGE SCALE GENOMIC DNA]</scope>
    <source>
        <strain evidence="12 13">DSM 12260</strain>
    </source>
</reference>
<dbReference type="PROSITE" id="PS00138">
    <property type="entry name" value="SUBTILASE_SER"/>
    <property type="match status" value="1"/>
</dbReference>
<dbReference type="Pfam" id="PF00082">
    <property type="entry name" value="Peptidase_S8"/>
    <property type="match status" value="1"/>
</dbReference>
<dbReference type="HOGENOM" id="CLU_011263_15_6_0"/>
<dbReference type="NCBIfam" id="TIGR04564">
    <property type="entry name" value="Synergist_CTERM"/>
    <property type="match status" value="1"/>
</dbReference>
<dbReference type="eggNOG" id="COG1404">
    <property type="taxonomic scope" value="Bacteria"/>
</dbReference>
<dbReference type="InterPro" id="IPR030821">
    <property type="entry name" value="Synergist_CTERM"/>
</dbReference>
<evidence type="ECO:0000256" key="7">
    <source>
        <dbReference type="RuleBase" id="RU003355"/>
    </source>
</evidence>
<dbReference type="PANTHER" id="PTHR43806:SF11">
    <property type="entry name" value="CEREVISIN-RELATED"/>
    <property type="match status" value="1"/>
</dbReference>
<organism evidence="12 13">
    <name type="scientific">Aminomonas paucivorans DSM 12260</name>
    <dbReference type="NCBI Taxonomy" id="584708"/>
    <lineage>
        <taxon>Bacteria</taxon>
        <taxon>Thermotogati</taxon>
        <taxon>Synergistota</taxon>
        <taxon>Synergistia</taxon>
        <taxon>Synergistales</taxon>
        <taxon>Synergistaceae</taxon>
        <taxon>Aminomonas</taxon>
    </lineage>
</organism>
<keyword evidence="9" id="KW-1133">Transmembrane helix</keyword>
<dbReference type="GO" id="GO:0004252">
    <property type="term" value="F:serine-type endopeptidase activity"/>
    <property type="evidence" value="ECO:0007669"/>
    <property type="project" value="UniProtKB-UniRule"/>
</dbReference>
<evidence type="ECO:0000313" key="13">
    <source>
        <dbReference type="Proteomes" id="UP000005096"/>
    </source>
</evidence>
<evidence type="ECO:0000256" key="8">
    <source>
        <dbReference type="SAM" id="MobiDB-lite"/>
    </source>
</evidence>
<dbReference type="Proteomes" id="UP000005096">
    <property type="component" value="Chromosome"/>
</dbReference>
<feature type="region of interest" description="Disordered" evidence="8">
    <location>
        <begin position="320"/>
        <end position="341"/>
    </location>
</feature>
<dbReference type="PROSITE" id="PS00137">
    <property type="entry name" value="SUBTILASE_HIS"/>
    <property type="match status" value="1"/>
</dbReference>
<dbReference type="STRING" id="584708.Apau_0231"/>
<dbReference type="PANTHER" id="PTHR43806">
    <property type="entry name" value="PEPTIDASE S8"/>
    <property type="match status" value="1"/>
</dbReference>
<dbReference type="InterPro" id="IPR022398">
    <property type="entry name" value="Peptidase_S8_His-AS"/>
</dbReference>
<protein>
    <submittedName>
        <fullName evidence="12">Peptidase S8 and S53 subtilisin kexin sedolisin</fullName>
    </submittedName>
</protein>
<dbReference type="PROSITE" id="PS00136">
    <property type="entry name" value="SUBTILASE_ASP"/>
    <property type="match status" value="1"/>
</dbReference>
<evidence type="ECO:0000256" key="4">
    <source>
        <dbReference type="ARBA" id="ARBA00022825"/>
    </source>
</evidence>
<feature type="domain" description="Peptidase S8/S53" evidence="11">
    <location>
        <begin position="163"/>
        <end position="436"/>
    </location>
</feature>
<dbReference type="InterPro" id="IPR000209">
    <property type="entry name" value="Peptidase_S8/S53_dom"/>
</dbReference>
<feature type="active site" description="Charge relay system" evidence="5 6">
    <location>
        <position position="403"/>
    </location>
</feature>
<feature type="signal peptide" evidence="10">
    <location>
        <begin position="1"/>
        <end position="21"/>
    </location>
</feature>
<gene>
    <name evidence="12" type="ORF">Apau_0231</name>
</gene>
<dbReference type="EMBL" id="CM001022">
    <property type="protein sequence ID" value="EFQ22667.1"/>
    <property type="molecule type" value="Genomic_DNA"/>
</dbReference>
<name>E3CXS4_9BACT</name>
<keyword evidence="13" id="KW-1185">Reference proteome</keyword>
<dbReference type="InterPro" id="IPR015500">
    <property type="entry name" value="Peptidase_S8_subtilisin-rel"/>
</dbReference>
<dbReference type="SUPFAM" id="SSF52743">
    <property type="entry name" value="Subtilisin-like"/>
    <property type="match status" value="1"/>
</dbReference>
<comment type="similarity">
    <text evidence="1 6 7">Belongs to the peptidase S8 family.</text>
</comment>
<accession>E3CXS4</accession>
<feature type="transmembrane region" description="Helical" evidence="9">
    <location>
        <begin position="484"/>
        <end position="501"/>
    </location>
</feature>
<evidence type="ECO:0000256" key="10">
    <source>
        <dbReference type="SAM" id="SignalP"/>
    </source>
</evidence>
<dbReference type="GO" id="GO:0006508">
    <property type="term" value="P:proteolysis"/>
    <property type="evidence" value="ECO:0007669"/>
    <property type="project" value="UniProtKB-KW"/>
</dbReference>
<proteinExistence type="inferred from homology"/>
<keyword evidence="4 6" id="KW-0720">Serine protease</keyword>
<evidence type="ECO:0000259" key="11">
    <source>
        <dbReference type="Pfam" id="PF00082"/>
    </source>
</evidence>
<evidence type="ECO:0000256" key="3">
    <source>
        <dbReference type="ARBA" id="ARBA00022801"/>
    </source>
</evidence>
<feature type="active site" description="Charge relay system" evidence="5 6">
    <location>
        <position position="169"/>
    </location>
</feature>
<keyword evidence="9" id="KW-0812">Transmembrane</keyword>
<dbReference type="AlphaFoldDB" id="E3CXS4"/>
<dbReference type="OrthoDB" id="9798386at2"/>
<feature type="region of interest" description="Disordered" evidence="8">
    <location>
        <begin position="454"/>
        <end position="478"/>
    </location>
</feature>
<evidence type="ECO:0000256" key="9">
    <source>
        <dbReference type="SAM" id="Phobius"/>
    </source>
</evidence>
<dbReference type="InterPro" id="IPR023828">
    <property type="entry name" value="Peptidase_S8_Ser-AS"/>
</dbReference>
<dbReference type="InterPro" id="IPR036852">
    <property type="entry name" value="Peptidase_S8/S53_dom_sf"/>
</dbReference>
<sequence>MKKWVAWLAVCALLMAGTAFAEATRIRAVGASRYVEGEALVVLQGPDRTLAAQNVSSFRSALTRQADTLAASVGAKTAATYAAVAVASGRNIVFLRSSTRTTEQLLADLKANPAVLGAQPNYLARAFKTPNDPSYSQQWGLPKINAPTAWDTVTGPLAGADPVYVAVIDTGIDYNHPDLAGNMGRDKDNLYGKRFYNNGTVGTDPMDVDDHGSHVAGIIGAVGNNDTGVCGVNWAVKLLAVNVFSEFGPGDYRAYNTDTIAGIDYILAQKARGLNVRVANMSLGGWNTPPVGVDAYGTAIQAMSDAGILVAIAAGNEYQNIDSPGGPGSDPSDPTADYRGQRPYPACYRYTNTLTVGATDSGDVKSVFSNYSPNWVDLAAPGTGIYSTLPVSKGSYGNMSGTSMATPFVAGASALLMAAQPTRSTTEIRTMILTSGNTVGGTFWKNGRLDVANSMGATPPTPTGAGTATPTRAPSGGGGGGCSGLGFAPLAVLILLPLLALKRR</sequence>
<dbReference type="InterPro" id="IPR023827">
    <property type="entry name" value="Peptidase_S8_Asp-AS"/>
</dbReference>
<dbReference type="PaxDb" id="584708-Apau_0231"/>
<dbReference type="PRINTS" id="PR00723">
    <property type="entry name" value="SUBTILISIN"/>
</dbReference>